<feature type="compositionally biased region" description="Acidic residues" evidence="2">
    <location>
        <begin position="356"/>
        <end position="365"/>
    </location>
</feature>
<keyword evidence="1" id="KW-0175">Coiled coil</keyword>
<feature type="region of interest" description="Disordered" evidence="2">
    <location>
        <begin position="14"/>
        <end position="42"/>
    </location>
</feature>
<evidence type="ECO:0000313" key="3">
    <source>
        <dbReference type="EMBL" id="GMI47776.1"/>
    </source>
</evidence>
<feature type="region of interest" description="Disordered" evidence="2">
    <location>
        <begin position="352"/>
        <end position="401"/>
    </location>
</feature>
<reference evidence="4" key="1">
    <citation type="journal article" date="2023" name="Commun. Biol.">
        <title>Genome analysis of Parmales, the sister group of diatoms, reveals the evolutionary specialization of diatoms from phago-mixotrophs to photoautotrophs.</title>
        <authorList>
            <person name="Ban H."/>
            <person name="Sato S."/>
            <person name="Yoshikawa S."/>
            <person name="Yamada K."/>
            <person name="Nakamura Y."/>
            <person name="Ichinomiya M."/>
            <person name="Sato N."/>
            <person name="Blanc-Mathieu R."/>
            <person name="Endo H."/>
            <person name="Kuwata A."/>
            <person name="Ogata H."/>
        </authorList>
    </citation>
    <scope>NUCLEOTIDE SEQUENCE [LARGE SCALE GENOMIC DNA]</scope>
</reference>
<feature type="compositionally biased region" description="Gly residues" evidence="2">
    <location>
        <begin position="392"/>
        <end position="401"/>
    </location>
</feature>
<keyword evidence="4" id="KW-1185">Reference proteome</keyword>
<sequence length="401" mass="43660">MSIQPAISFDISIDGKTMSPASTPAVKSRLESWKSPSPTKEDIENRMDAANQLREMNLSAPVAKNNARFEKVNQNKVVLGETMKKALEEKRVEINGRLTAATKKVENMVKCKVEKVADHNSRVLCAKETVTHANSMKTSQLLDSHVRKLEVATANHENVMAKKILSAAEHNEGVKVKHVRVLSGEELRAQELALANNAKMSNAINSKQNMITEKVMTVGQTTRDKGERGKQALAAQQAKAEALKENLTVKIERADAKRDELIKEKVLKSAVKKISPKATSPKVDAAALEEKMEDAAARREALLMMRSEQCGLKNSKAKQVCDEVKKSPQKQRAYGTPGKKLHKDSDIVGFSAAEAVEPEEVELEDGGVVGGEEADESVEDVNNTSIESEDGTVGGGNCLIA</sequence>
<comment type="caution">
    <text evidence="3">The sequence shown here is derived from an EMBL/GenBank/DDBJ whole genome shotgun (WGS) entry which is preliminary data.</text>
</comment>
<evidence type="ECO:0000256" key="2">
    <source>
        <dbReference type="SAM" id="MobiDB-lite"/>
    </source>
</evidence>
<protein>
    <submittedName>
        <fullName evidence="3">Uncharacterized protein</fullName>
    </submittedName>
</protein>
<dbReference type="AlphaFoldDB" id="A0A9W7GL84"/>
<dbReference type="Proteomes" id="UP001165065">
    <property type="component" value="Unassembled WGS sequence"/>
</dbReference>
<evidence type="ECO:0000313" key="4">
    <source>
        <dbReference type="Proteomes" id="UP001165065"/>
    </source>
</evidence>
<dbReference type="OrthoDB" id="196219at2759"/>
<dbReference type="EMBL" id="BRYA01000358">
    <property type="protein sequence ID" value="GMI47776.1"/>
    <property type="molecule type" value="Genomic_DNA"/>
</dbReference>
<accession>A0A9W7GL84</accession>
<organism evidence="3 4">
    <name type="scientific">Triparma columacea</name>
    <dbReference type="NCBI Taxonomy" id="722753"/>
    <lineage>
        <taxon>Eukaryota</taxon>
        <taxon>Sar</taxon>
        <taxon>Stramenopiles</taxon>
        <taxon>Ochrophyta</taxon>
        <taxon>Bolidophyceae</taxon>
        <taxon>Parmales</taxon>
        <taxon>Triparmaceae</taxon>
        <taxon>Triparma</taxon>
    </lineage>
</organism>
<evidence type="ECO:0000256" key="1">
    <source>
        <dbReference type="SAM" id="Coils"/>
    </source>
</evidence>
<proteinExistence type="predicted"/>
<name>A0A9W7GL84_9STRA</name>
<feature type="coiled-coil region" evidence="1">
    <location>
        <begin position="233"/>
        <end position="305"/>
    </location>
</feature>
<gene>
    <name evidence="3" type="ORF">TrCOL_g5857</name>
</gene>